<evidence type="ECO:0000256" key="8">
    <source>
        <dbReference type="HAMAP-Rule" id="MF_01136"/>
    </source>
</evidence>
<keyword evidence="4 8" id="KW-0479">Metal-binding</keyword>
<accession>A0A0M0BQC4</accession>
<comment type="cofactor">
    <cofactor evidence="8">
        <name>[4Fe-4S] cluster</name>
        <dbReference type="ChEBI" id="CHEBI:49883"/>
    </cofactor>
    <text evidence="8">Binds 1 [4Fe-4S] cluster.</text>
</comment>
<proteinExistence type="inferred from homology"/>
<dbReference type="PANTHER" id="PTHR36214">
    <property type="match status" value="1"/>
</dbReference>
<name>A0A0M0BQC4_9ARCH</name>
<evidence type="ECO:0000313" key="12">
    <source>
        <dbReference type="EMBL" id="KON30649.1"/>
    </source>
</evidence>
<feature type="binding site" evidence="9">
    <location>
        <position position="361"/>
    </location>
    <ligand>
        <name>5-methoxybenzimidazolylcob(I)amide</name>
        <dbReference type="ChEBI" id="CHEBI:157765"/>
    </ligand>
</feature>
<dbReference type="Pfam" id="PF03599">
    <property type="entry name" value="CdhD"/>
    <property type="match status" value="1"/>
</dbReference>
<dbReference type="Pfam" id="PF04060">
    <property type="entry name" value="FeS"/>
    <property type="match status" value="1"/>
</dbReference>
<dbReference type="NCBIfam" id="NF003195">
    <property type="entry name" value="PRK04165.1"/>
    <property type="match status" value="1"/>
</dbReference>
<dbReference type="InterPro" id="IPR023427">
    <property type="entry name" value="AcylCoA_decarb/synth_gsu_arc"/>
</dbReference>
<dbReference type="Proteomes" id="UP000037210">
    <property type="component" value="Unassembled WGS sequence"/>
</dbReference>
<evidence type="ECO:0000256" key="7">
    <source>
        <dbReference type="ARBA" id="ARBA00023285"/>
    </source>
</evidence>
<dbReference type="InterPro" id="IPR007202">
    <property type="entry name" value="4Fe-4S_dom"/>
</dbReference>
<feature type="binding site" evidence="9">
    <location>
        <position position="367"/>
    </location>
    <ligand>
        <name>5-methoxybenzimidazolylcob(I)amide</name>
        <dbReference type="ChEBI" id="CHEBI:157765"/>
    </ligand>
</feature>
<keyword evidence="2 8" id="KW-0489">Methyltransferase</keyword>
<reference evidence="12 13" key="1">
    <citation type="submission" date="2015-06" db="EMBL/GenBank/DDBJ databases">
        <title>New insights into the roles of widespread benthic archaea in carbon and nitrogen cycling.</title>
        <authorList>
            <person name="Lazar C.S."/>
            <person name="Baker B.J."/>
            <person name="Seitz K.W."/>
            <person name="Hyde A.S."/>
            <person name="Dick G.J."/>
            <person name="Hinrichs K.-U."/>
            <person name="Teske A.P."/>
        </authorList>
    </citation>
    <scope>NUCLEOTIDE SEQUENCE [LARGE SCALE GENOMIC DNA]</scope>
    <source>
        <strain evidence="12">DG-45</strain>
    </source>
</reference>
<keyword evidence="1 8" id="KW-0004">4Fe-4S</keyword>
<dbReference type="EMBL" id="LFWZ01000025">
    <property type="protein sequence ID" value="KON30649.1"/>
    <property type="molecule type" value="Genomic_DNA"/>
</dbReference>
<evidence type="ECO:0000256" key="10">
    <source>
        <dbReference type="PIRSR" id="PIRSR000376-2"/>
    </source>
</evidence>
<feature type="binding site" evidence="8 10">
    <location>
        <position position="23"/>
    </location>
    <ligand>
        <name>[4Fe-4S] cluster</name>
        <dbReference type="ChEBI" id="CHEBI:49883"/>
    </ligand>
</feature>
<dbReference type="PIRSF" id="PIRSF000376">
    <property type="entry name" value="AcCoA_decarb_gamma"/>
    <property type="match status" value="1"/>
</dbReference>
<comment type="cofactor">
    <cofactor evidence="8">
        <name>corrinoid</name>
        <dbReference type="ChEBI" id="CHEBI:33913"/>
    </cofactor>
</comment>
<dbReference type="PATRIC" id="fig|1685127.3.peg.961"/>
<organism evidence="12 13">
    <name type="scientific">miscellaneous Crenarchaeota group-15 archaeon DG-45</name>
    <dbReference type="NCBI Taxonomy" id="1685127"/>
    <lineage>
        <taxon>Archaea</taxon>
        <taxon>Candidatus Bathyarchaeota</taxon>
        <taxon>MCG-15</taxon>
    </lineage>
</organism>
<feature type="domain" description="4Fe-4S" evidence="11">
    <location>
        <begin position="3"/>
        <end position="62"/>
    </location>
</feature>
<dbReference type="InterPro" id="IPR016041">
    <property type="entry name" value="Ac-CoA_synth_d_su_TIM-brl"/>
</dbReference>
<feature type="binding site" evidence="8 10">
    <location>
        <position position="45"/>
    </location>
    <ligand>
        <name>[4Fe-4S] cluster</name>
        <dbReference type="ChEBI" id="CHEBI:49883"/>
    </ligand>
</feature>
<dbReference type="GO" id="GO:0005506">
    <property type="term" value="F:iron ion binding"/>
    <property type="evidence" value="ECO:0007669"/>
    <property type="project" value="UniProtKB-UniRule"/>
</dbReference>
<dbReference type="GO" id="GO:0051539">
    <property type="term" value="F:4 iron, 4 sulfur cluster binding"/>
    <property type="evidence" value="ECO:0007669"/>
    <property type="project" value="UniProtKB-KW"/>
</dbReference>
<comment type="caution">
    <text evidence="12">The sequence shown here is derived from an EMBL/GenBank/DDBJ whole genome shotgun (WGS) entry which is preliminary data.</text>
</comment>
<dbReference type="PANTHER" id="PTHR36214:SF3">
    <property type="entry name" value="ACETYL-COA DECARBONYLASE_SYNTHASE COMPLEX SUBUNIT GAMMA"/>
    <property type="match status" value="1"/>
</dbReference>
<dbReference type="AlphaFoldDB" id="A0A0M0BQC4"/>
<dbReference type="GO" id="GO:0032259">
    <property type="term" value="P:methylation"/>
    <property type="evidence" value="ECO:0007669"/>
    <property type="project" value="UniProtKB-KW"/>
</dbReference>
<feature type="binding site" evidence="8 10">
    <location>
        <position position="20"/>
    </location>
    <ligand>
        <name>[4Fe-4S] cluster</name>
        <dbReference type="ChEBI" id="CHEBI:49883"/>
    </ligand>
</feature>
<dbReference type="HAMAP" id="MF_01136">
    <property type="entry name" value="CdhE"/>
    <property type="match status" value="1"/>
</dbReference>
<keyword evidence="3 8" id="KW-0808">Transferase</keyword>
<keyword evidence="7 8" id="KW-0170">Cobalt</keyword>
<comment type="subunit">
    <text evidence="8">Heterodimer of delta and gamma chains. The ACDS complex is made up of alpha, epsilon, beta, gamma and delta chains with a probable stoichiometry of (alpha(2)epsilon(2))(4)-beta(8)-(gamma(1)delta(1))(8).</text>
</comment>
<dbReference type="Gene3D" id="1.10.15.40">
    <property type="entry name" value="Electron transport complex subunit B, putative Fe-S cluster"/>
    <property type="match status" value="1"/>
</dbReference>
<dbReference type="PROSITE" id="PS51656">
    <property type="entry name" value="4FE4S"/>
    <property type="match status" value="1"/>
</dbReference>
<dbReference type="InterPro" id="IPR011005">
    <property type="entry name" value="Dihydropteroate_synth-like_sf"/>
</dbReference>
<evidence type="ECO:0000256" key="2">
    <source>
        <dbReference type="ARBA" id="ARBA00022603"/>
    </source>
</evidence>
<gene>
    <name evidence="8" type="primary">cdhE</name>
    <name evidence="12" type="ORF">AC482_03390</name>
</gene>
<evidence type="ECO:0000313" key="13">
    <source>
        <dbReference type="Proteomes" id="UP000037210"/>
    </source>
</evidence>
<dbReference type="Gene3D" id="3.20.20.20">
    <property type="entry name" value="Dihydropteroate synthase-like"/>
    <property type="match status" value="1"/>
</dbReference>
<dbReference type="GO" id="GO:0008168">
    <property type="term" value="F:methyltransferase activity"/>
    <property type="evidence" value="ECO:0007669"/>
    <property type="project" value="UniProtKB-UniRule"/>
</dbReference>
<sequence length="470" mass="51439">MPAKELSPIEVYRLLPGTNCKECGETNCMAFAAKLVNREATLQECTPLLDPKHQAAFDKLWALLKPAVRAVEVGVGERRVTLGGEYVVYRHDFTYFNPTAMAIDVGDEMPEEEFVSRIRMAQEFEYEYIGMKLNLDMVAVRSTSNDPATFEAAVGRAAEASELPLMLCALNPAVMEQGLAAAADRRPLIYAATRENWREMADLALMYGCPLVASAPFDLKLLRSLARTLLEYGVEDIVLDPGTLPGEGAAATLGNFTVLRWAGIDEEDELLGFPLLGTPITAWAEEAEDPVINEWNEAQLAAALIARYADMLVVHSVSGWSLLPQVILRQNLYTDPRKPVSVESGVRSFGEPTAASPMLLTTNFALTYYTVASDIESAKVDCYLVVVDTEGISVESAIAGRKMTADTVADAFKEFGVDGYVEHRRLVIPGRAARISGEIQELTGWDVLVGPMDSSGIGKFIDEKWKPEAV</sequence>
<dbReference type="GO" id="GO:0046356">
    <property type="term" value="P:acetyl-CoA catabolic process"/>
    <property type="evidence" value="ECO:0007669"/>
    <property type="project" value="InterPro"/>
</dbReference>
<dbReference type="SUPFAM" id="SSF51717">
    <property type="entry name" value="Dihydropteroate synthetase-like"/>
    <property type="match status" value="1"/>
</dbReference>
<dbReference type="EC" id="2.1.1.245" evidence="8"/>
<dbReference type="InterPro" id="IPR016218">
    <property type="entry name" value="AcylCoA_decarb/synth_gsu"/>
</dbReference>
<evidence type="ECO:0000256" key="6">
    <source>
        <dbReference type="ARBA" id="ARBA00023014"/>
    </source>
</evidence>
<evidence type="ECO:0000256" key="3">
    <source>
        <dbReference type="ARBA" id="ARBA00022679"/>
    </source>
</evidence>
<keyword evidence="5 8" id="KW-0408">Iron</keyword>
<evidence type="ECO:0000256" key="1">
    <source>
        <dbReference type="ARBA" id="ARBA00022485"/>
    </source>
</evidence>
<comment type="function">
    <text evidence="8">Part of a complex that catalyzes the reversible cleavage of acetyl-CoA, allowing autotrophic growth from CO(2).</text>
</comment>
<protein>
    <recommendedName>
        <fullName evidence="8">Acetyl-CoA decarbonylase/synthase complex subunit gamma</fullName>
        <shortName evidence="8">ACDS complex subunit gamma</shortName>
        <ecNumber evidence="8">2.1.1.245</ecNumber>
    </recommendedName>
    <alternativeName>
        <fullName evidence="8">5-methyltetrahydrosarcinapterin:corrinoid/iron-sulfur protein Co-methyltransferase</fullName>
    </alternativeName>
    <alternativeName>
        <fullName evidence="8">ACDS complex methyltransferase</fullName>
    </alternativeName>
    <alternativeName>
        <fullName evidence="8">Corrinoid/iron-sulfur component large subunit</fullName>
    </alternativeName>
</protein>
<evidence type="ECO:0000256" key="5">
    <source>
        <dbReference type="ARBA" id="ARBA00023004"/>
    </source>
</evidence>
<comment type="catalytic activity">
    <reaction evidence="8">
        <text>5,6,7,8-tetrahydrosarcinapterin + methyl-Co(III)-[corrinoid Fe-S protein] = 5-methyltetrahydrosarcinapterin + Co(I)-[corrinoid Fe-S protein] + H(+)</text>
        <dbReference type="Rhea" id="RHEA:45196"/>
        <dbReference type="Rhea" id="RHEA-COMP:11110"/>
        <dbReference type="Rhea" id="RHEA-COMP:11111"/>
        <dbReference type="ChEBI" id="CHEBI:15378"/>
        <dbReference type="ChEBI" id="CHEBI:59924"/>
        <dbReference type="ChEBI" id="CHEBI:64267"/>
        <dbReference type="ChEBI" id="CHEBI:85033"/>
        <dbReference type="ChEBI" id="CHEBI:85035"/>
        <dbReference type="EC" id="2.1.1.245"/>
    </reaction>
</comment>
<feature type="binding site" evidence="9">
    <location>
        <position position="454"/>
    </location>
    <ligand>
        <name>5-methoxybenzimidazolylcob(I)amide</name>
        <dbReference type="ChEBI" id="CHEBI:157765"/>
    </ligand>
</feature>
<dbReference type="InterPro" id="IPR051069">
    <property type="entry name" value="ACDS_complex_subunit"/>
</dbReference>
<feature type="binding site" evidence="8 10">
    <location>
        <position position="28"/>
    </location>
    <ligand>
        <name>[4Fe-4S] cluster</name>
        <dbReference type="ChEBI" id="CHEBI:49883"/>
    </ligand>
</feature>
<evidence type="ECO:0000259" key="11">
    <source>
        <dbReference type="PROSITE" id="PS51656"/>
    </source>
</evidence>
<dbReference type="Gene3D" id="3.40.50.11600">
    <property type="match status" value="1"/>
</dbReference>
<evidence type="ECO:0000256" key="9">
    <source>
        <dbReference type="PIRSR" id="PIRSR000376-1"/>
    </source>
</evidence>
<feature type="binding site" evidence="9">
    <location>
        <begin position="391"/>
        <end position="394"/>
    </location>
    <ligand>
        <name>5-methoxybenzimidazolylcob(I)amide</name>
        <dbReference type="ChEBI" id="CHEBI:157765"/>
    </ligand>
</feature>
<keyword evidence="6 8" id="KW-0411">Iron-sulfur</keyword>
<evidence type="ECO:0000256" key="4">
    <source>
        <dbReference type="ARBA" id="ARBA00022723"/>
    </source>
</evidence>